<evidence type="ECO:0000313" key="3">
    <source>
        <dbReference type="Proteomes" id="UP000250235"/>
    </source>
</evidence>
<name>A0A2Z7BRG5_9LAMI</name>
<dbReference type="Proteomes" id="UP000250235">
    <property type="component" value="Unassembled WGS sequence"/>
</dbReference>
<dbReference type="AlphaFoldDB" id="A0A2Z7BRG5"/>
<reference evidence="2 3" key="1">
    <citation type="journal article" date="2015" name="Proc. Natl. Acad. Sci. U.S.A.">
        <title>The resurrection genome of Boea hygrometrica: A blueprint for survival of dehydration.</title>
        <authorList>
            <person name="Xiao L."/>
            <person name="Yang G."/>
            <person name="Zhang L."/>
            <person name="Yang X."/>
            <person name="Zhao S."/>
            <person name="Ji Z."/>
            <person name="Zhou Q."/>
            <person name="Hu M."/>
            <person name="Wang Y."/>
            <person name="Chen M."/>
            <person name="Xu Y."/>
            <person name="Jin H."/>
            <person name="Xiao X."/>
            <person name="Hu G."/>
            <person name="Bao F."/>
            <person name="Hu Y."/>
            <person name="Wan P."/>
            <person name="Li L."/>
            <person name="Deng X."/>
            <person name="Kuang T."/>
            <person name="Xiang C."/>
            <person name="Zhu J.K."/>
            <person name="Oliver M.J."/>
            <person name="He Y."/>
        </authorList>
    </citation>
    <scope>NUCLEOTIDE SEQUENCE [LARGE SCALE GENOMIC DNA]</scope>
    <source>
        <strain evidence="3">cv. XS01</strain>
    </source>
</reference>
<evidence type="ECO:0000256" key="1">
    <source>
        <dbReference type="SAM" id="MobiDB-lite"/>
    </source>
</evidence>
<feature type="region of interest" description="Disordered" evidence="1">
    <location>
        <begin position="66"/>
        <end position="92"/>
    </location>
</feature>
<protein>
    <submittedName>
        <fullName evidence="2">Uncharacterized protein</fullName>
    </submittedName>
</protein>
<organism evidence="2 3">
    <name type="scientific">Dorcoceras hygrometricum</name>
    <dbReference type="NCBI Taxonomy" id="472368"/>
    <lineage>
        <taxon>Eukaryota</taxon>
        <taxon>Viridiplantae</taxon>
        <taxon>Streptophyta</taxon>
        <taxon>Embryophyta</taxon>
        <taxon>Tracheophyta</taxon>
        <taxon>Spermatophyta</taxon>
        <taxon>Magnoliopsida</taxon>
        <taxon>eudicotyledons</taxon>
        <taxon>Gunneridae</taxon>
        <taxon>Pentapetalae</taxon>
        <taxon>asterids</taxon>
        <taxon>lamiids</taxon>
        <taxon>Lamiales</taxon>
        <taxon>Gesneriaceae</taxon>
        <taxon>Didymocarpoideae</taxon>
        <taxon>Trichosporeae</taxon>
        <taxon>Loxocarpinae</taxon>
        <taxon>Dorcoceras</taxon>
    </lineage>
</organism>
<dbReference type="EMBL" id="KV003175">
    <property type="protein sequence ID" value="KZV36974.1"/>
    <property type="molecule type" value="Genomic_DNA"/>
</dbReference>
<gene>
    <name evidence="2" type="ORF">F511_21177</name>
</gene>
<keyword evidence="3" id="KW-1185">Reference proteome</keyword>
<feature type="compositionally biased region" description="Low complexity" evidence="1">
    <location>
        <begin position="66"/>
        <end position="85"/>
    </location>
</feature>
<evidence type="ECO:0000313" key="2">
    <source>
        <dbReference type="EMBL" id="KZV36974.1"/>
    </source>
</evidence>
<accession>A0A2Z7BRG5</accession>
<sequence length="157" mass="17099">MAQYQILARKLLGLPGTSPKQTLGVKNSVATQPRVRRMAVHRRLHSVRHTAAQRAAHCSHAACAPARNGCARGRPPARIPRAGGRQVPRATVRDNRARWQAIGTVAARSYSARRARTPHATVRIARTGQRSGESLTTKHRLLHASGPHPIPPPNDPN</sequence>
<proteinExistence type="predicted"/>